<sequence length="165" mass="18910">MKTKEDGELEKDEVMANEETERQAPVRAGLRDRSTYEQLGHDYFNNSESLVYLIFIINQQEYSKTYHNSTPAMAELCWNYRRDGIWREVLYGDYTSSAISFLPSTGIVTVPQLHCSNIFNKSQNRISDTIVTKMHQSMVNANILISSEKLCMAIEISAASWVKRG</sequence>
<evidence type="ECO:0000256" key="1">
    <source>
        <dbReference type="SAM" id="MobiDB-lite"/>
    </source>
</evidence>
<dbReference type="AlphaFoldDB" id="A0A3N4KKP8"/>
<accession>A0A3N4KKP8</accession>
<protein>
    <submittedName>
        <fullName evidence="2">Uncharacterized protein</fullName>
    </submittedName>
</protein>
<feature type="compositionally biased region" description="Acidic residues" evidence="1">
    <location>
        <begin position="7"/>
        <end position="18"/>
    </location>
</feature>
<gene>
    <name evidence="2" type="ORF">P167DRAFT_546746</name>
</gene>
<feature type="region of interest" description="Disordered" evidence="1">
    <location>
        <begin position="1"/>
        <end position="24"/>
    </location>
</feature>
<dbReference type="EMBL" id="ML119138">
    <property type="protein sequence ID" value="RPB11134.1"/>
    <property type="molecule type" value="Genomic_DNA"/>
</dbReference>
<name>A0A3N4KKP8_9PEZI</name>
<keyword evidence="3" id="KW-1185">Reference proteome</keyword>
<evidence type="ECO:0000313" key="2">
    <source>
        <dbReference type="EMBL" id="RPB11134.1"/>
    </source>
</evidence>
<proteinExistence type="predicted"/>
<organism evidence="2 3">
    <name type="scientific">Morchella conica CCBAS932</name>
    <dbReference type="NCBI Taxonomy" id="1392247"/>
    <lineage>
        <taxon>Eukaryota</taxon>
        <taxon>Fungi</taxon>
        <taxon>Dikarya</taxon>
        <taxon>Ascomycota</taxon>
        <taxon>Pezizomycotina</taxon>
        <taxon>Pezizomycetes</taxon>
        <taxon>Pezizales</taxon>
        <taxon>Morchellaceae</taxon>
        <taxon>Morchella</taxon>
    </lineage>
</organism>
<evidence type="ECO:0000313" key="3">
    <source>
        <dbReference type="Proteomes" id="UP000277580"/>
    </source>
</evidence>
<reference evidence="2 3" key="1">
    <citation type="journal article" date="2018" name="Nat. Ecol. Evol.">
        <title>Pezizomycetes genomes reveal the molecular basis of ectomycorrhizal truffle lifestyle.</title>
        <authorList>
            <person name="Murat C."/>
            <person name="Payen T."/>
            <person name="Noel B."/>
            <person name="Kuo A."/>
            <person name="Morin E."/>
            <person name="Chen J."/>
            <person name="Kohler A."/>
            <person name="Krizsan K."/>
            <person name="Balestrini R."/>
            <person name="Da Silva C."/>
            <person name="Montanini B."/>
            <person name="Hainaut M."/>
            <person name="Levati E."/>
            <person name="Barry K.W."/>
            <person name="Belfiori B."/>
            <person name="Cichocki N."/>
            <person name="Clum A."/>
            <person name="Dockter R.B."/>
            <person name="Fauchery L."/>
            <person name="Guy J."/>
            <person name="Iotti M."/>
            <person name="Le Tacon F."/>
            <person name="Lindquist E.A."/>
            <person name="Lipzen A."/>
            <person name="Malagnac F."/>
            <person name="Mello A."/>
            <person name="Molinier V."/>
            <person name="Miyauchi S."/>
            <person name="Poulain J."/>
            <person name="Riccioni C."/>
            <person name="Rubini A."/>
            <person name="Sitrit Y."/>
            <person name="Splivallo R."/>
            <person name="Traeger S."/>
            <person name="Wang M."/>
            <person name="Zifcakova L."/>
            <person name="Wipf D."/>
            <person name="Zambonelli A."/>
            <person name="Paolocci F."/>
            <person name="Nowrousian M."/>
            <person name="Ottonello S."/>
            <person name="Baldrian P."/>
            <person name="Spatafora J.W."/>
            <person name="Henrissat B."/>
            <person name="Nagy L.G."/>
            <person name="Aury J.M."/>
            <person name="Wincker P."/>
            <person name="Grigoriev I.V."/>
            <person name="Bonfante P."/>
            <person name="Martin F.M."/>
        </authorList>
    </citation>
    <scope>NUCLEOTIDE SEQUENCE [LARGE SCALE GENOMIC DNA]</scope>
    <source>
        <strain evidence="2 3">CCBAS932</strain>
    </source>
</reference>
<dbReference type="Proteomes" id="UP000277580">
    <property type="component" value="Unassembled WGS sequence"/>
</dbReference>
<dbReference type="InParanoid" id="A0A3N4KKP8"/>